<proteinExistence type="predicted"/>
<name>A0A2A4FW38_9SPHN</name>
<dbReference type="SMART" id="SM00829">
    <property type="entry name" value="PKS_ER"/>
    <property type="match status" value="1"/>
</dbReference>
<dbReference type="InterPro" id="IPR013154">
    <property type="entry name" value="ADH-like_N"/>
</dbReference>
<dbReference type="GO" id="GO:0016491">
    <property type="term" value="F:oxidoreductase activity"/>
    <property type="evidence" value="ECO:0007669"/>
    <property type="project" value="InterPro"/>
</dbReference>
<dbReference type="RefSeq" id="WP_066962009.1">
    <property type="nucleotide sequence ID" value="NZ_CP023449.1"/>
</dbReference>
<accession>A0A2A4FW38</accession>
<dbReference type="SUPFAM" id="SSF50129">
    <property type="entry name" value="GroES-like"/>
    <property type="match status" value="1"/>
</dbReference>
<evidence type="ECO:0000313" key="2">
    <source>
        <dbReference type="EMBL" id="PCE43001.1"/>
    </source>
</evidence>
<dbReference type="Pfam" id="PF08240">
    <property type="entry name" value="ADH_N"/>
    <property type="match status" value="1"/>
</dbReference>
<dbReference type="Pfam" id="PF00107">
    <property type="entry name" value="ADH_zinc_N"/>
    <property type="match status" value="1"/>
</dbReference>
<dbReference type="Gene3D" id="3.90.180.10">
    <property type="entry name" value="Medium-chain alcohol dehydrogenases, catalytic domain"/>
    <property type="match status" value="1"/>
</dbReference>
<gene>
    <name evidence="2" type="ORF">COO09_06760</name>
</gene>
<reference evidence="2 3" key="1">
    <citation type="submission" date="2017-09" db="EMBL/GenBank/DDBJ databases">
        <title>The Catabolism of 3,6-Dichlorosalicylic acid is Initiated by the Cytochrome P450 Monooxygenase DsmABC in Rhizorhabdus dicambivorans Ndbn-20.</title>
        <authorList>
            <person name="Na L."/>
        </authorList>
    </citation>
    <scope>NUCLEOTIDE SEQUENCE [LARGE SCALE GENOMIC DNA]</scope>
    <source>
        <strain evidence="2 3">Ndbn-20m</strain>
    </source>
</reference>
<evidence type="ECO:0000259" key="1">
    <source>
        <dbReference type="SMART" id="SM00829"/>
    </source>
</evidence>
<feature type="domain" description="Enoyl reductase (ER)" evidence="1">
    <location>
        <begin position="10"/>
        <end position="329"/>
    </location>
</feature>
<dbReference type="SUPFAM" id="SSF51735">
    <property type="entry name" value="NAD(P)-binding Rossmann-fold domains"/>
    <property type="match status" value="1"/>
</dbReference>
<dbReference type="CDD" id="cd08241">
    <property type="entry name" value="QOR1"/>
    <property type="match status" value="1"/>
</dbReference>
<dbReference type="InterPro" id="IPR020843">
    <property type="entry name" value="ER"/>
</dbReference>
<evidence type="ECO:0000313" key="3">
    <source>
        <dbReference type="Proteomes" id="UP000218934"/>
    </source>
</evidence>
<organism evidence="2 3">
    <name type="scientific">Rhizorhabdus dicambivorans</name>
    <dbReference type="NCBI Taxonomy" id="1850238"/>
    <lineage>
        <taxon>Bacteria</taxon>
        <taxon>Pseudomonadati</taxon>
        <taxon>Pseudomonadota</taxon>
        <taxon>Alphaproteobacteria</taxon>
        <taxon>Sphingomonadales</taxon>
        <taxon>Sphingomonadaceae</taxon>
        <taxon>Rhizorhabdus</taxon>
    </lineage>
</organism>
<dbReference type="KEGG" id="rdi:CMV14_16975"/>
<dbReference type="InterPro" id="IPR036291">
    <property type="entry name" value="NAD(P)-bd_dom_sf"/>
</dbReference>
<dbReference type="InterPro" id="IPR013149">
    <property type="entry name" value="ADH-like_C"/>
</dbReference>
<protein>
    <submittedName>
        <fullName evidence="2">NADPH:quinone oxidoreductase</fullName>
    </submittedName>
</protein>
<dbReference type="PANTHER" id="PTHR43677:SF4">
    <property type="entry name" value="QUINONE OXIDOREDUCTASE-LIKE PROTEIN 2"/>
    <property type="match status" value="1"/>
</dbReference>
<keyword evidence="3" id="KW-1185">Reference proteome</keyword>
<dbReference type="AlphaFoldDB" id="A0A2A4FW38"/>
<dbReference type="EMBL" id="NWUF01000005">
    <property type="protein sequence ID" value="PCE43001.1"/>
    <property type="molecule type" value="Genomic_DNA"/>
</dbReference>
<dbReference type="Proteomes" id="UP000218934">
    <property type="component" value="Unassembled WGS sequence"/>
</dbReference>
<dbReference type="InterPro" id="IPR011032">
    <property type="entry name" value="GroES-like_sf"/>
</dbReference>
<dbReference type="OrthoDB" id="4190732at2"/>
<dbReference type="PANTHER" id="PTHR43677">
    <property type="entry name" value="SHORT-CHAIN DEHYDROGENASE/REDUCTASE"/>
    <property type="match status" value="1"/>
</dbReference>
<dbReference type="GO" id="GO:0008270">
    <property type="term" value="F:zinc ion binding"/>
    <property type="evidence" value="ECO:0007669"/>
    <property type="project" value="InterPro"/>
</dbReference>
<comment type="caution">
    <text evidence="2">The sequence shown here is derived from an EMBL/GenBank/DDBJ whole genome shotgun (WGS) entry which is preliminary data.</text>
</comment>
<sequence length="332" mass="34157">MRALVSAATGGPESLVLRELPDPVAGPGQLLVRVKACGLNFPDALVIEDKYQIRPPRPFAPGSEIAGVVEAVGEDVTGWAPGDALASVTLHGGLAEKIAVPVDEAFRLQAGQSFEQAAALLLTYGTAIHALVDRGQAKAGETLLVLGAAGGVGIASIQVGKALGLRVIAAVSSDEKAAEARAAGADDALVYGAAPFDRDQSRALADRFKAAVGGEGADIVVDPVGGDYAEPAFRAMGWNGRYLVLGFTAGIPKLPLNLPLLKSADVRGVAWGAWAVRDPEGNRANAARLFAWLEQGLIAPRIAETLPFERAAEGIARLKGRGAIGKLVVSLG</sequence>
<dbReference type="InterPro" id="IPR051397">
    <property type="entry name" value="Zn-ADH-like_protein"/>
</dbReference>
<dbReference type="PROSITE" id="PS01162">
    <property type="entry name" value="QOR_ZETA_CRYSTAL"/>
    <property type="match status" value="1"/>
</dbReference>
<dbReference type="Gene3D" id="3.40.50.720">
    <property type="entry name" value="NAD(P)-binding Rossmann-like Domain"/>
    <property type="match status" value="1"/>
</dbReference>
<dbReference type="InterPro" id="IPR002364">
    <property type="entry name" value="Quin_OxRdtase/zeta-crystal_CS"/>
</dbReference>